<dbReference type="PANTHER" id="PTHR24246">
    <property type="entry name" value="OLFACTORY RECEPTOR AND ADENOSINE RECEPTOR"/>
    <property type="match status" value="1"/>
</dbReference>
<proteinExistence type="predicted"/>
<dbReference type="InterPro" id="IPR000276">
    <property type="entry name" value="GPCR_Rhodpsn"/>
</dbReference>
<evidence type="ECO:0000256" key="6">
    <source>
        <dbReference type="ARBA" id="ARBA00023136"/>
    </source>
</evidence>
<dbReference type="PROSITE" id="PS50262">
    <property type="entry name" value="G_PROTEIN_RECEP_F1_2"/>
    <property type="match status" value="1"/>
</dbReference>
<dbReference type="EMBL" id="CALNXJ010000016">
    <property type="protein sequence ID" value="CAH3117624.1"/>
    <property type="molecule type" value="Genomic_DNA"/>
</dbReference>
<feature type="transmembrane region" description="Helical" evidence="10">
    <location>
        <begin position="213"/>
        <end position="235"/>
    </location>
</feature>
<feature type="transmembrane region" description="Helical" evidence="10">
    <location>
        <begin position="135"/>
        <end position="156"/>
    </location>
</feature>
<evidence type="ECO:0000259" key="11">
    <source>
        <dbReference type="PROSITE" id="PS50262"/>
    </source>
</evidence>
<dbReference type="SUPFAM" id="SSF81321">
    <property type="entry name" value="Family A G protein-coupled receptor-like"/>
    <property type="match status" value="1"/>
</dbReference>
<dbReference type="Proteomes" id="UP001159428">
    <property type="component" value="Unassembled WGS sequence"/>
</dbReference>
<dbReference type="PRINTS" id="PR00237">
    <property type="entry name" value="GPCRRHODOPSN"/>
</dbReference>
<dbReference type="PANTHER" id="PTHR24246:SF27">
    <property type="entry name" value="ADENOSINE RECEPTOR, ISOFORM A"/>
    <property type="match status" value="1"/>
</dbReference>
<evidence type="ECO:0000256" key="1">
    <source>
        <dbReference type="ARBA" id="ARBA00004651"/>
    </source>
</evidence>
<keyword evidence="9" id="KW-0807">Transducer</keyword>
<keyword evidence="5" id="KW-0297">G-protein coupled receptor</keyword>
<feature type="domain" description="G-protein coupled receptors family 1 profile" evidence="11">
    <location>
        <begin position="8"/>
        <end position="233"/>
    </location>
</feature>
<evidence type="ECO:0000256" key="4">
    <source>
        <dbReference type="ARBA" id="ARBA00022989"/>
    </source>
</evidence>
<evidence type="ECO:0000256" key="9">
    <source>
        <dbReference type="ARBA" id="ARBA00023224"/>
    </source>
</evidence>
<keyword evidence="4 10" id="KW-1133">Transmembrane helix</keyword>
<protein>
    <recommendedName>
        <fullName evidence="11">G-protein coupled receptors family 1 profile domain-containing protein</fullName>
    </recommendedName>
</protein>
<dbReference type="CDD" id="cd00637">
    <property type="entry name" value="7tm_classA_rhodopsin-like"/>
    <property type="match status" value="1"/>
</dbReference>
<organism evidence="12 13">
    <name type="scientific">Pocillopora meandrina</name>
    <dbReference type="NCBI Taxonomy" id="46732"/>
    <lineage>
        <taxon>Eukaryota</taxon>
        <taxon>Metazoa</taxon>
        <taxon>Cnidaria</taxon>
        <taxon>Anthozoa</taxon>
        <taxon>Hexacorallia</taxon>
        <taxon>Scleractinia</taxon>
        <taxon>Astrocoeniina</taxon>
        <taxon>Pocilloporidae</taxon>
        <taxon>Pocillopora</taxon>
    </lineage>
</organism>
<gene>
    <name evidence="12" type="ORF">PMEA_00007580</name>
</gene>
<sequence>MSFIVVLVNTLLLHTFIKNPLLRNRKHMMVVNLAVADLIYGLLGVPSLIFSIFNPTPISIIVSSGLIKFTKSACLFTLSVIAVERMHSVVWPIRHKLMNSKAYKVAVLAIWIFSMGNTTLYIYRRDKVSKFSPFLQPAVLFVVVIITSTCYLRIWITLRRRGQCRIGTAARQDRSLALTLLLVTGVFLVTWGIPMTCEPIFLLCKSCDHFSGWYFMCATLLLTVQSLVNPIIYCFRMPLFKMGLKTRLQEIK</sequence>
<comment type="subcellular location">
    <subcellularLocation>
        <location evidence="1">Cell membrane</location>
        <topology evidence="1">Multi-pass membrane protein</topology>
    </subcellularLocation>
</comment>
<keyword evidence="2" id="KW-1003">Cell membrane</keyword>
<feature type="transmembrane region" description="Helical" evidence="10">
    <location>
        <begin position="58"/>
        <end position="81"/>
    </location>
</feature>
<evidence type="ECO:0000256" key="2">
    <source>
        <dbReference type="ARBA" id="ARBA00022475"/>
    </source>
</evidence>
<name>A0AAU9WKY3_9CNID</name>
<keyword evidence="3 10" id="KW-0812">Transmembrane</keyword>
<evidence type="ECO:0000256" key="3">
    <source>
        <dbReference type="ARBA" id="ARBA00022692"/>
    </source>
</evidence>
<keyword evidence="8" id="KW-0325">Glycoprotein</keyword>
<feature type="transmembrane region" description="Helical" evidence="10">
    <location>
        <begin position="176"/>
        <end position="193"/>
    </location>
</feature>
<evidence type="ECO:0000256" key="5">
    <source>
        <dbReference type="ARBA" id="ARBA00023040"/>
    </source>
</evidence>
<evidence type="ECO:0000313" key="13">
    <source>
        <dbReference type="Proteomes" id="UP001159428"/>
    </source>
</evidence>
<keyword evidence="13" id="KW-1185">Reference proteome</keyword>
<evidence type="ECO:0000256" key="10">
    <source>
        <dbReference type="SAM" id="Phobius"/>
    </source>
</evidence>
<keyword evidence="6 10" id="KW-0472">Membrane</keyword>
<accession>A0AAU9WKY3</accession>
<dbReference type="GO" id="GO:0004930">
    <property type="term" value="F:G protein-coupled receptor activity"/>
    <property type="evidence" value="ECO:0007669"/>
    <property type="project" value="UniProtKB-KW"/>
</dbReference>
<feature type="transmembrane region" description="Helical" evidence="10">
    <location>
        <begin position="30"/>
        <end position="52"/>
    </location>
</feature>
<evidence type="ECO:0000256" key="8">
    <source>
        <dbReference type="ARBA" id="ARBA00023180"/>
    </source>
</evidence>
<comment type="caution">
    <text evidence="12">The sequence shown here is derived from an EMBL/GenBank/DDBJ whole genome shotgun (WGS) entry which is preliminary data.</text>
</comment>
<keyword evidence="7" id="KW-0675">Receptor</keyword>
<evidence type="ECO:0000256" key="7">
    <source>
        <dbReference type="ARBA" id="ARBA00023170"/>
    </source>
</evidence>
<feature type="transmembrane region" description="Helical" evidence="10">
    <location>
        <begin position="102"/>
        <end position="123"/>
    </location>
</feature>
<dbReference type="Gene3D" id="1.20.1070.10">
    <property type="entry name" value="Rhodopsin 7-helix transmembrane proteins"/>
    <property type="match status" value="1"/>
</dbReference>
<dbReference type="Pfam" id="PF00001">
    <property type="entry name" value="7tm_1"/>
    <property type="match status" value="2"/>
</dbReference>
<dbReference type="InterPro" id="IPR017452">
    <property type="entry name" value="GPCR_Rhodpsn_7TM"/>
</dbReference>
<evidence type="ECO:0000313" key="12">
    <source>
        <dbReference type="EMBL" id="CAH3117624.1"/>
    </source>
</evidence>
<feature type="non-terminal residue" evidence="12">
    <location>
        <position position="252"/>
    </location>
</feature>
<dbReference type="AlphaFoldDB" id="A0AAU9WKY3"/>
<reference evidence="12 13" key="1">
    <citation type="submission" date="2022-05" db="EMBL/GenBank/DDBJ databases">
        <authorList>
            <consortium name="Genoscope - CEA"/>
            <person name="William W."/>
        </authorList>
    </citation>
    <scope>NUCLEOTIDE SEQUENCE [LARGE SCALE GENOMIC DNA]</scope>
</reference>
<dbReference type="GO" id="GO:0005886">
    <property type="term" value="C:plasma membrane"/>
    <property type="evidence" value="ECO:0007669"/>
    <property type="project" value="UniProtKB-SubCell"/>
</dbReference>